<accession>G7DWV7</accession>
<name>G7DWV7_MIXOS</name>
<comment type="caution">
    <text evidence="3">The sequence shown here is derived from an EMBL/GenBank/DDBJ whole genome shotgun (WGS) entry which is preliminary data.</text>
</comment>
<dbReference type="AlphaFoldDB" id="G7DWV7"/>
<sequence length="377" mass="42577">MAIQTDAGTAQPGFPRLTRADVLQCQFSAWYPDFRRLSPKATVVRLPEDFRRWLESDGLILPEGSGDIEDDDSDSEAADASDTRSNDQHTSSARRDLEEADEDIEEVYSFPQVDTQLRAIIDKYDGLVFPKLNWSSPKDAAWILPGKPLACSTPADIYLLLKSSDFIAHDLDYPFEHCFDEHDHASTPLPPPPPPLELVLKQWFEMPHSQEFRCFVSYRKLQGICQRDHNHFDFLDDAALQDEIKLKIAGFIEEQVLLRFPLAHFVCDVYLTRDRSRVFVVDLNPYGPQTDALLFSWEELNRRAFASATAALAPAQTNVELRLVDSALSRSAAMPSYSMNRYPIEVVGLSEGKSIAEFAQKFNSALQEATDHTEAST</sequence>
<proteinExistence type="inferred from homology"/>
<evidence type="ECO:0000313" key="3">
    <source>
        <dbReference type="EMBL" id="GAA95054.1"/>
    </source>
</evidence>
<dbReference type="PANTHER" id="PTHR15323">
    <property type="entry name" value="D123 PROTEIN"/>
    <property type="match status" value="1"/>
</dbReference>
<feature type="region of interest" description="Disordered" evidence="2">
    <location>
        <begin position="62"/>
        <end position="100"/>
    </location>
</feature>
<dbReference type="Proteomes" id="UP000009131">
    <property type="component" value="Unassembled WGS sequence"/>
</dbReference>
<feature type="compositionally biased region" description="Acidic residues" evidence="2">
    <location>
        <begin position="66"/>
        <end position="79"/>
    </location>
</feature>
<dbReference type="PANTHER" id="PTHR15323:SF6">
    <property type="entry name" value="CELL DIVISION CYCLE PROTEIN 123 HOMOLOG"/>
    <property type="match status" value="1"/>
</dbReference>
<protein>
    <submittedName>
        <fullName evidence="3">Uncharacterized protein</fullName>
    </submittedName>
</protein>
<evidence type="ECO:0000256" key="2">
    <source>
        <dbReference type="SAM" id="MobiDB-lite"/>
    </source>
</evidence>
<reference evidence="3 4" key="2">
    <citation type="journal article" date="2012" name="Open Biol.">
        <title>Characteristics of nucleosomes and linker DNA regions on the genome of the basidiomycete Mixia osmundae revealed by mono- and dinucleosome mapping.</title>
        <authorList>
            <person name="Nishida H."/>
            <person name="Kondo S."/>
            <person name="Matsumoto T."/>
            <person name="Suzuki Y."/>
            <person name="Yoshikawa H."/>
            <person name="Taylor T.D."/>
            <person name="Sugiyama J."/>
        </authorList>
    </citation>
    <scope>NUCLEOTIDE SEQUENCE [LARGE SCALE GENOMIC DNA]</scope>
    <source>
        <strain evidence="4">CBS 9802 / IAM 14324 / JCM 22182 / KY 12970</strain>
    </source>
</reference>
<gene>
    <name evidence="3" type="primary">Mo01709</name>
    <name evidence="3" type="ORF">E5Q_01709</name>
</gene>
<dbReference type="eggNOG" id="KOG2983">
    <property type="taxonomic scope" value="Eukaryota"/>
</dbReference>
<dbReference type="GO" id="GO:0005737">
    <property type="term" value="C:cytoplasm"/>
    <property type="evidence" value="ECO:0007669"/>
    <property type="project" value="TreeGrafter"/>
</dbReference>
<dbReference type="OrthoDB" id="360540at2759"/>
<comment type="similarity">
    <text evidence="1">Belongs to the CDC123 family.</text>
</comment>
<evidence type="ECO:0000256" key="1">
    <source>
        <dbReference type="ARBA" id="ARBA00011047"/>
    </source>
</evidence>
<dbReference type="RefSeq" id="XP_014564732.1">
    <property type="nucleotide sequence ID" value="XM_014709246.1"/>
</dbReference>
<dbReference type="RefSeq" id="XP_014566700.1">
    <property type="nucleotide sequence ID" value="XM_014711214.1"/>
</dbReference>
<dbReference type="InterPro" id="IPR009772">
    <property type="entry name" value="CDC123"/>
</dbReference>
<dbReference type="STRING" id="764103.G7DWV7"/>
<feature type="compositionally biased region" description="Basic and acidic residues" evidence="2">
    <location>
        <begin position="81"/>
        <end position="97"/>
    </location>
</feature>
<dbReference type="Pfam" id="PF07065">
    <property type="entry name" value="D123"/>
    <property type="match status" value="1"/>
</dbReference>
<dbReference type="EMBL" id="BABT02000054">
    <property type="protein sequence ID" value="GAA95054.1"/>
    <property type="molecule type" value="Genomic_DNA"/>
</dbReference>
<dbReference type="OMA" id="SGVIMEM"/>
<dbReference type="InParanoid" id="G7DWV7"/>
<evidence type="ECO:0000313" key="4">
    <source>
        <dbReference type="Proteomes" id="UP000009131"/>
    </source>
</evidence>
<dbReference type="FunCoup" id="G7DWV7">
    <property type="interactions" value="469"/>
</dbReference>
<organism evidence="3 4">
    <name type="scientific">Mixia osmundae (strain CBS 9802 / IAM 14324 / JCM 22182 / KY 12970)</name>
    <dbReference type="NCBI Taxonomy" id="764103"/>
    <lineage>
        <taxon>Eukaryota</taxon>
        <taxon>Fungi</taxon>
        <taxon>Dikarya</taxon>
        <taxon>Basidiomycota</taxon>
        <taxon>Pucciniomycotina</taxon>
        <taxon>Mixiomycetes</taxon>
        <taxon>Mixiales</taxon>
        <taxon>Mixiaceae</taxon>
        <taxon>Mixia</taxon>
    </lineage>
</organism>
<reference evidence="3 4" key="1">
    <citation type="journal article" date="2011" name="J. Gen. Appl. Microbiol.">
        <title>Draft genome sequencing of the enigmatic basidiomycete Mixia osmundae.</title>
        <authorList>
            <person name="Nishida H."/>
            <person name="Nagatsuka Y."/>
            <person name="Sugiyama J."/>
        </authorList>
    </citation>
    <scope>NUCLEOTIDE SEQUENCE [LARGE SCALE GENOMIC DNA]</scope>
    <source>
        <strain evidence="4">CBS 9802 / IAM 14324 / JCM 22182 / KY 12970</strain>
    </source>
</reference>
<dbReference type="HOGENOM" id="CLU_034402_2_0_1"/>
<keyword evidence="4" id="KW-1185">Reference proteome</keyword>